<dbReference type="Pfam" id="PF12728">
    <property type="entry name" value="HTH_17"/>
    <property type="match status" value="1"/>
</dbReference>
<reference evidence="3" key="1">
    <citation type="journal article" date="2019" name="Int. J. Syst. Evol. Microbiol.">
        <title>The Global Catalogue of Microorganisms (GCM) 10K type strain sequencing project: providing services to taxonomists for standard genome sequencing and annotation.</title>
        <authorList>
            <consortium name="The Broad Institute Genomics Platform"/>
            <consortium name="The Broad Institute Genome Sequencing Center for Infectious Disease"/>
            <person name="Wu L."/>
            <person name="Ma J."/>
        </authorList>
    </citation>
    <scope>NUCLEOTIDE SEQUENCE [LARGE SCALE GENOMIC DNA]</scope>
    <source>
        <strain evidence="3">CCUG 52468</strain>
    </source>
</reference>
<comment type="caution">
    <text evidence="2">The sequence shown here is derived from an EMBL/GenBank/DDBJ whole genome shotgun (WGS) entry which is preliminary data.</text>
</comment>
<feature type="domain" description="Helix-turn-helix" evidence="1">
    <location>
        <begin position="5"/>
        <end position="42"/>
    </location>
</feature>
<dbReference type="Proteomes" id="UP001597205">
    <property type="component" value="Unassembled WGS sequence"/>
</dbReference>
<keyword evidence="3" id="KW-1185">Reference proteome</keyword>
<organism evidence="2 3">
    <name type="scientific">Sphingobacterium daejeonense</name>
    <dbReference type="NCBI Taxonomy" id="371142"/>
    <lineage>
        <taxon>Bacteria</taxon>
        <taxon>Pseudomonadati</taxon>
        <taxon>Bacteroidota</taxon>
        <taxon>Sphingobacteriia</taxon>
        <taxon>Sphingobacteriales</taxon>
        <taxon>Sphingobacteriaceae</taxon>
        <taxon>Sphingobacterium</taxon>
    </lineage>
</organism>
<accession>A0ABW3RMM3</accession>
<gene>
    <name evidence="2" type="ORF">ACFQ2C_12720</name>
</gene>
<dbReference type="RefSeq" id="WP_380897149.1">
    <property type="nucleotide sequence ID" value="NZ_JBHTKY010000019.1"/>
</dbReference>
<name>A0ABW3RMM3_9SPHI</name>
<protein>
    <submittedName>
        <fullName evidence="2">Helix-turn-helix domain-containing protein</fullName>
    </submittedName>
</protein>
<evidence type="ECO:0000259" key="1">
    <source>
        <dbReference type="Pfam" id="PF12728"/>
    </source>
</evidence>
<dbReference type="InterPro" id="IPR041657">
    <property type="entry name" value="HTH_17"/>
</dbReference>
<evidence type="ECO:0000313" key="3">
    <source>
        <dbReference type="Proteomes" id="UP001597205"/>
    </source>
</evidence>
<evidence type="ECO:0000313" key="2">
    <source>
        <dbReference type="EMBL" id="MFD1166470.1"/>
    </source>
</evidence>
<sequence length="50" mass="5968">MGDIIKMLRISKSTYFRLRNSGELKPTKVGGRDYYRQEYIDRILSLKKTK</sequence>
<dbReference type="EMBL" id="JBHTKY010000019">
    <property type="protein sequence ID" value="MFD1166470.1"/>
    <property type="molecule type" value="Genomic_DNA"/>
</dbReference>
<proteinExistence type="predicted"/>